<comment type="caution">
    <text evidence="1">The sequence shown here is derived from an EMBL/GenBank/DDBJ whole genome shotgun (WGS) entry which is preliminary data.</text>
</comment>
<gene>
    <name evidence="1" type="ORF">GCM10008986_07140</name>
</gene>
<dbReference type="SUPFAM" id="SSF109854">
    <property type="entry name" value="DinB/YfiT-like putative metalloenzymes"/>
    <property type="match status" value="1"/>
</dbReference>
<dbReference type="Pfam" id="PF07609">
    <property type="entry name" value="DUF1572"/>
    <property type="match status" value="1"/>
</dbReference>
<proteinExistence type="predicted"/>
<reference evidence="1 2" key="1">
    <citation type="journal article" date="2019" name="Int. J. Syst. Evol. Microbiol.">
        <title>The Global Catalogue of Microorganisms (GCM) 10K type strain sequencing project: providing services to taxonomists for standard genome sequencing and annotation.</title>
        <authorList>
            <consortium name="The Broad Institute Genomics Platform"/>
            <consortium name="The Broad Institute Genome Sequencing Center for Infectious Disease"/>
            <person name="Wu L."/>
            <person name="Ma J."/>
        </authorList>
    </citation>
    <scope>NUCLEOTIDE SEQUENCE [LARGE SCALE GENOMIC DNA]</scope>
    <source>
        <strain evidence="1 2">JCM 12389</strain>
    </source>
</reference>
<dbReference type="RefSeq" id="WP_343837605.1">
    <property type="nucleotide sequence ID" value="NZ_BAAADO010000001.1"/>
</dbReference>
<evidence type="ECO:0000313" key="2">
    <source>
        <dbReference type="Proteomes" id="UP001500880"/>
    </source>
</evidence>
<sequence>MRNFEKEYLTLATGQFKHFKERAEKGIQQLTDDEIHWKPSEESNSVAIIIKHISGNMNSRWVDFLTSDGEKSYRNRDLEFVDHNESKEHLMQIWEEGWNLLFNTIENLNQEDLNKTVFLRQQPLSVLQAIQTEVAHISYHLGQIIYIGKQIKDKDWTVLSIPKNGSREFNRKVSAQKDME</sequence>
<dbReference type="EMBL" id="BAAADO010000001">
    <property type="protein sequence ID" value="GAA0484433.1"/>
    <property type="molecule type" value="Genomic_DNA"/>
</dbReference>
<accession>A0ABN1AV65</accession>
<dbReference type="InterPro" id="IPR011466">
    <property type="entry name" value="DUF1572"/>
</dbReference>
<dbReference type="Proteomes" id="UP001500880">
    <property type="component" value="Unassembled WGS sequence"/>
</dbReference>
<evidence type="ECO:0000313" key="1">
    <source>
        <dbReference type="EMBL" id="GAA0484433.1"/>
    </source>
</evidence>
<organism evidence="1 2">
    <name type="scientific">Salinibacillus aidingensis</name>
    <dbReference type="NCBI Taxonomy" id="237684"/>
    <lineage>
        <taxon>Bacteria</taxon>
        <taxon>Bacillati</taxon>
        <taxon>Bacillota</taxon>
        <taxon>Bacilli</taxon>
        <taxon>Bacillales</taxon>
        <taxon>Bacillaceae</taxon>
        <taxon>Salinibacillus</taxon>
    </lineage>
</organism>
<dbReference type="InterPro" id="IPR034660">
    <property type="entry name" value="DinB/YfiT-like"/>
</dbReference>
<protein>
    <submittedName>
        <fullName evidence="1">DUF1572 family protein</fullName>
    </submittedName>
</protein>
<name>A0ABN1AV65_9BACI</name>
<keyword evidence="2" id="KW-1185">Reference proteome</keyword>
<dbReference type="Gene3D" id="1.20.120.450">
    <property type="entry name" value="dinb family like domain"/>
    <property type="match status" value="1"/>
</dbReference>